<sequence>MNRFFIICILSFFALAAYAQKPDTLKNKSRTDSLIRKRDSVKTADAITKVITKKNKKKYNPDSTHSPGLAFRRSGFIPGWGQWYNRRWWKVPIVYTGLGLLGSAVVFNQKYYKQYLRVYNLRRNGEQPGDGDSQEIKNLYRNTTSASTTALENAVNGYQRNMQLSVLGILGAWGIQMIDAYIDAKFIHSYTMDRDLSFRITPGVQTGPLYASNSLSTVMPVVKVSLTF</sequence>
<organism evidence="4 5">
    <name type="scientific">Mucilaginibacter terrae</name>
    <dbReference type="NCBI Taxonomy" id="1955052"/>
    <lineage>
        <taxon>Bacteria</taxon>
        <taxon>Pseudomonadati</taxon>
        <taxon>Bacteroidota</taxon>
        <taxon>Sphingobacteriia</taxon>
        <taxon>Sphingobacteriales</taxon>
        <taxon>Sphingobacteriaceae</taxon>
        <taxon>Mucilaginibacter</taxon>
    </lineage>
</organism>
<dbReference type="RefSeq" id="WP_311949739.1">
    <property type="nucleotide sequence ID" value="NZ_JAVLVU010000001.1"/>
</dbReference>
<dbReference type="Pfam" id="PF18935">
    <property type="entry name" value="DUF5683"/>
    <property type="match status" value="1"/>
</dbReference>
<feature type="chain" id="PRO_5047494478" description="DUF5683 domain-containing protein" evidence="2">
    <location>
        <begin position="20"/>
        <end position="228"/>
    </location>
</feature>
<protein>
    <recommendedName>
        <fullName evidence="3">DUF5683 domain-containing protein</fullName>
    </recommendedName>
</protein>
<name>A0ABU3GTC2_9SPHI</name>
<keyword evidence="5" id="KW-1185">Reference proteome</keyword>
<evidence type="ECO:0000259" key="3">
    <source>
        <dbReference type="Pfam" id="PF18935"/>
    </source>
</evidence>
<dbReference type="InterPro" id="IPR043738">
    <property type="entry name" value="DUF5683"/>
</dbReference>
<evidence type="ECO:0000313" key="4">
    <source>
        <dbReference type="EMBL" id="MDT3403014.1"/>
    </source>
</evidence>
<keyword evidence="1" id="KW-1133">Transmembrane helix</keyword>
<gene>
    <name evidence="4" type="ORF">QE417_002086</name>
</gene>
<comment type="caution">
    <text evidence="4">The sequence shown here is derived from an EMBL/GenBank/DDBJ whole genome shotgun (WGS) entry which is preliminary data.</text>
</comment>
<evidence type="ECO:0000313" key="5">
    <source>
        <dbReference type="Proteomes" id="UP001258315"/>
    </source>
</evidence>
<dbReference type="EMBL" id="JAVLVU010000001">
    <property type="protein sequence ID" value="MDT3403014.1"/>
    <property type="molecule type" value="Genomic_DNA"/>
</dbReference>
<feature type="signal peptide" evidence="2">
    <location>
        <begin position="1"/>
        <end position="19"/>
    </location>
</feature>
<accession>A0ABU3GTC2</accession>
<keyword evidence="1" id="KW-0812">Transmembrane</keyword>
<keyword evidence="2" id="KW-0732">Signal</keyword>
<evidence type="ECO:0000256" key="1">
    <source>
        <dbReference type="SAM" id="Phobius"/>
    </source>
</evidence>
<keyword evidence="1" id="KW-0472">Membrane</keyword>
<feature type="domain" description="DUF5683" evidence="3">
    <location>
        <begin position="64"/>
        <end position="215"/>
    </location>
</feature>
<reference evidence="5" key="1">
    <citation type="submission" date="2023-07" db="EMBL/GenBank/DDBJ databases">
        <title>Functional and genomic diversity of the sorghum phyllosphere microbiome.</title>
        <authorList>
            <person name="Shade A."/>
        </authorList>
    </citation>
    <scope>NUCLEOTIDE SEQUENCE [LARGE SCALE GENOMIC DNA]</scope>
    <source>
        <strain evidence="5">SORGH_AS_0422</strain>
    </source>
</reference>
<feature type="transmembrane region" description="Helical" evidence="1">
    <location>
        <begin position="88"/>
        <end position="107"/>
    </location>
</feature>
<proteinExistence type="predicted"/>
<evidence type="ECO:0000256" key="2">
    <source>
        <dbReference type="SAM" id="SignalP"/>
    </source>
</evidence>
<dbReference type="Proteomes" id="UP001258315">
    <property type="component" value="Unassembled WGS sequence"/>
</dbReference>